<organism evidence="2 3">
    <name type="scientific">Lymnaea stagnalis</name>
    <name type="common">Great pond snail</name>
    <name type="synonym">Helix stagnalis</name>
    <dbReference type="NCBI Taxonomy" id="6523"/>
    <lineage>
        <taxon>Eukaryota</taxon>
        <taxon>Metazoa</taxon>
        <taxon>Spiralia</taxon>
        <taxon>Lophotrochozoa</taxon>
        <taxon>Mollusca</taxon>
        <taxon>Gastropoda</taxon>
        <taxon>Heterobranchia</taxon>
        <taxon>Euthyneura</taxon>
        <taxon>Panpulmonata</taxon>
        <taxon>Hygrophila</taxon>
        <taxon>Lymnaeoidea</taxon>
        <taxon>Lymnaeidae</taxon>
        <taxon>Lymnaea</taxon>
    </lineage>
</organism>
<feature type="region of interest" description="Disordered" evidence="1">
    <location>
        <begin position="32"/>
        <end position="53"/>
    </location>
</feature>
<evidence type="ECO:0000313" key="2">
    <source>
        <dbReference type="EMBL" id="CAL1537593.1"/>
    </source>
</evidence>
<keyword evidence="3" id="KW-1185">Reference proteome</keyword>
<feature type="compositionally biased region" description="Polar residues" evidence="1">
    <location>
        <begin position="225"/>
        <end position="239"/>
    </location>
</feature>
<reference evidence="2 3" key="1">
    <citation type="submission" date="2024-04" db="EMBL/GenBank/DDBJ databases">
        <authorList>
            <consortium name="Genoscope - CEA"/>
            <person name="William W."/>
        </authorList>
    </citation>
    <scope>NUCLEOTIDE SEQUENCE [LARGE SCALE GENOMIC DNA]</scope>
</reference>
<proteinExistence type="predicted"/>
<name>A0AAV2HZ85_LYMST</name>
<dbReference type="AlphaFoldDB" id="A0AAV2HZ85"/>
<evidence type="ECO:0000256" key="1">
    <source>
        <dbReference type="SAM" id="MobiDB-lite"/>
    </source>
</evidence>
<feature type="compositionally biased region" description="Basic and acidic residues" evidence="1">
    <location>
        <begin position="129"/>
        <end position="139"/>
    </location>
</feature>
<accession>A0AAV2HZ85</accession>
<evidence type="ECO:0000313" key="3">
    <source>
        <dbReference type="Proteomes" id="UP001497497"/>
    </source>
</evidence>
<dbReference type="EMBL" id="CAXITT010000268">
    <property type="protein sequence ID" value="CAL1537593.1"/>
    <property type="molecule type" value="Genomic_DNA"/>
</dbReference>
<feature type="region of interest" description="Disordered" evidence="1">
    <location>
        <begin position="194"/>
        <end position="275"/>
    </location>
</feature>
<feature type="non-terminal residue" evidence="2">
    <location>
        <position position="1"/>
    </location>
</feature>
<gene>
    <name evidence="2" type="ORF">GSLYS_00011496001</name>
</gene>
<comment type="caution">
    <text evidence="2">The sequence shown here is derived from an EMBL/GenBank/DDBJ whole genome shotgun (WGS) entry which is preliminary data.</text>
</comment>
<feature type="region of interest" description="Disordered" evidence="1">
    <location>
        <begin position="69"/>
        <end position="158"/>
    </location>
</feature>
<protein>
    <submittedName>
        <fullName evidence="2">Uncharacterized protein</fullName>
    </submittedName>
</protein>
<feature type="compositionally biased region" description="Polar residues" evidence="1">
    <location>
        <begin position="85"/>
        <end position="100"/>
    </location>
</feature>
<sequence length="364" mass="38933">TCDASNGHTATRSTCKATNGRTTYLSTCEASNGHTATRSTCDASNGHTATRSTCKATNGRTTYLSTFEASSGNTATLPTLEPPKSSASDPLTNASPNLNRSRLPGSRTGKSLISTIHDASANSAHRRRGPSDVQKDTISPHRPHTNQIYAPSKPESPRAELSFLTHELTQVKTFALEPAAVHLRNCHAPQTVNAASSTLETSDGQTSTVSRNAESSHNVPAPNTREASQSVTSEISTSGDEPPHHHSPTRHNEAPRKRSVATSTGDDLITRPGTQSPAALETLFVGVDTKHGSYDASNFTKLSTSCSDPSLYERIQVMESFPGHKRKDSVSLIRKRSSNPTCGTRRKVSATSNPLQRLNGRFYG</sequence>
<dbReference type="Proteomes" id="UP001497497">
    <property type="component" value="Unassembled WGS sequence"/>
</dbReference>
<feature type="compositionally biased region" description="Polar residues" evidence="1">
    <location>
        <begin position="194"/>
        <end position="218"/>
    </location>
</feature>